<comment type="caution">
    <text evidence="6">Lacks conserved residue(s) required for the propagation of feature annotation.</text>
</comment>
<keyword evidence="4 6" id="KW-0520">NAD</keyword>
<keyword evidence="3 6" id="KW-0560">Oxidoreductase</keyword>
<dbReference type="InterPro" id="IPR029039">
    <property type="entry name" value="Flavoprotein-like_sf"/>
</dbReference>
<evidence type="ECO:0000256" key="3">
    <source>
        <dbReference type="ARBA" id="ARBA00023002"/>
    </source>
</evidence>
<comment type="subunit">
    <text evidence="6">Homodimer.</text>
</comment>
<dbReference type="InterPro" id="IPR023048">
    <property type="entry name" value="NADH:quinone_OxRdtase_FMN_depd"/>
</dbReference>
<comment type="function">
    <text evidence="6">Quinone reductase that provides resistance to thiol-specific stress caused by electrophilic quinones.</text>
</comment>
<accession>A0ABW5EFX2</accession>
<evidence type="ECO:0000256" key="6">
    <source>
        <dbReference type="HAMAP-Rule" id="MF_01216"/>
    </source>
</evidence>
<keyword evidence="9" id="KW-1185">Reference proteome</keyword>
<dbReference type="EC" id="1.7.1.17" evidence="6"/>
<evidence type="ECO:0000313" key="9">
    <source>
        <dbReference type="Proteomes" id="UP001597425"/>
    </source>
</evidence>
<comment type="function">
    <text evidence="6">Also exhibits azoreductase activity. Catalyzes the reductive cleavage of the azo bond in aromatic azo compounds to the corresponding amines.</text>
</comment>
<comment type="caution">
    <text evidence="8">The sequence shown here is derived from an EMBL/GenBank/DDBJ whole genome shotgun (WGS) entry which is preliminary data.</text>
</comment>
<proteinExistence type="inferred from homology"/>
<evidence type="ECO:0000256" key="1">
    <source>
        <dbReference type="ARBA" id="ARBA00022630"/>
    </source>
</evidence>
<dbReference type="EMBL" id="JBHUJD010000030">
    <property type="protein sequence ID" value="MFD2312127.1"/>
    <property type="molecule type" value="Genomic_DNA"/>
</dbReference>
<feature type="binding site" evidence="6">
    <location>
        <begin position="140"/>
        <end position="143"/>
    </location>
    <ligand>
        <name>FMN</name>
        <dbReference type="ChEBI" id="CHEBI:58210"/>
    </ligand>
</feature>
<keyword evidence="1 6" id="KW-0285">Flavoprotein</keyword>
<comment type="catalytic activity">
    <reaction evidence="6">
        <text>2 a quinone + NADH + H(+) = 2 a 1,4-benzosemiquinone + NAD(+)</text>
        <dbReference type="Rhea" id="RHEA:65952"/>
        <dbReference type="ChEBI" id="CHEBI:15378"/>
        <dbReference type="ChEBI" id="CHEBI:57540"/>
        <dbReference type="ChEBI" id="CHEBI:57945"/>
        <dbReference type="ChEBI" id="CHEBI:132124"/>
        <dbReference type="ChEBI" id="CHEBI:134225"/>
    </reaction>
</comment>
<dbReference type="InterPro" id="IPR050104">
    <property type="entry name" value="FMN-dep_NADH:Q_OxRdtase_AzoR1"/>
</dbReference>
<dbReference type="PANTHER" id="PTHR43741">
    <property type="entry name" value="FMN-DEPENDENT NADH-AZOREDUCTASE 1"/>
    <property type="match status" value="1"/>
</dbReference>
<evidence type="ECO:0000256" key="2">
    <source>
        <dbReference type="ARBA" id="ARBA00022643"/>
    </source>
</evidence>
<evidence type="ECO:0000313" key="8">
    <source>
        <dbReference type="EMBL" id="MFD2312127.1"/>
    </source>
</evidence>
<feature type="binding site" evidence="6">
    <location>
        <begin position="96"/>
        <end position="99"/>
    </location>
    <ligand>
        <name>FMN</name>
        <dbReference type="ChEBI" id="CHEBI:58210"/>
    </ligand>
</feature>
<dbReference type="HAMAP" id="MF_01216">
    <property type="entry name" value="Azoreductase_type1"/>
    <property type="match status" value="1"/>
</dbReference>
<feature type="domain" description="Flavodoxin-like fold" evidence="7">
    <location>
        <begin position="3"/>
        <end position="195"/>
    </location>
</feature>
<dbReference type="Proteomes" id="UP001597425">
    <property type="component" value="Unassembled WGS sequence"/>
</dbReference>
<sequence length="197" mass="21438">MAKLLKIQTSLFRNDGQSSQLTDEFADNWLAANPGAEVATRDLAAAPVPHLTLDRFQAFGSDPAERSAEQQAVVDYSDALIDEIRSADVLVLGIPMYNFSIPSSLHAYFDHIARAGVTFRYTESGPEGLLKGKRAYVVITRGGVYGDEHPQTAFIRQFLGFIGIDDVAFVHAEGLATGDEPRQKALEAAQEQLAQLA</sequence>
<dbReference type="RefSeq" id="WP_265722987.1">
    <property type="nucleotide sequence ID" value="NZ_JAPIVK010000034.1"/>
</dbReference>
<dbReference type="Gene3D" id="3.40.50.360">
    <property type="match status" value="1"/>
</dbReference>
<comment type="catalytic activity">
    <reaction evidence="5">
        <text>N,N-dimethyl-1,4-phenylenediamine + anthranilate + 2 NAD(+) = 2-(4-dimethylaminophenyl)diazenylbenzoate + 2 NADH + 2 H(+)</text>
        <dbReference type="Rhea" id="RHEA:55872"/>
        <dbReference type="ChEBI" id="CHEBI:15378"/>
        <dbReference type="ChEBI" id="CHEBI:15783"/>
        <dbReference type="ChEBI" id="CHEBI:16567"/>
        <dbReference type="ChEBI" id="CHEBI:57540"/>
        <dbReference type="ChEBI" id="CHEBI:57945"/>
        <dbReference type="ChEBI" id="CHEBI:71579"/>
        <dbReference type="EC" id="1.7.1.17"/>
    </reaction>
    <physiologicalReaction direction="right-to-left" evidence="5">
        <dbReference type="Rhea" id="RHEA:55874"/>
    </physiologicalReaction>
</comment>
<dbReference type="PANTHER" id="PTHR43741:SF2">
    <property type="entry name" value="FMN-DEPENDENT NADH:QUINONE OXIDOREDUCTASE"/>
    <property type="match status" value="1"/>
</dbReference>
<protein>
    <recommendedName>
        <fullName evidence="6">FMN dependent NADH:quinone oxidoreductase</fullName>
        <ecNumber evidence="6">1.6.5.-</ecNumber>
    </recommendedName>
    <alternativeName>
        <fullName evidence="6">Azo-dye reductase</fullName>
    </alternativeName>
    <alternativeName>
        <fullName evidence="6">FMN-dependent NADH-azo compound oxidoreductase</fullName>
    </alternativeName>
    <alternativeName>
        <fullName evidence="6">FMN-dependent NADH-azoreductase</fullName>
        <ecNumber evidence="6">1.7.1.17</ecNumber>
    </alternativeName>
</protein>
<dbReference type="Pfam" id="PF02525">
    <property type="entry name" value="Flavodoxin_2"/>
    <property type="match status" value="1"/>
</dbReference>
<gene>
    <name evidence="6" type="primary">azoR</name>
    <name evidence="8" type="ORF">ACFSKX_17030</name>
</gene>
<keyword evidence="2 6" id="KW-0288">FMN</keyword>
<dbReference type="SUPFAM" id="SSF52218">
    <property type="entry name" value="Flavoproteins"/>
    <property type="match status" value="1"/>
</dbReference>
<evidence type="ECO:0000256" key="4">
    <source>
        <dbReference type="ARBA" id="ARBA00023027"/>
    </source>
</evidence>
<dbReference type="EC" id="1.6.5.-" evidence="6"/>
<comment type="similarity">
    <text evidence="6">Belongs to the azoreductase type 1 family.</text>
</comment>
<organism evidence="8 9">
    <name type="scientific">Microbulbifer halophilus</name>
    <dbReference type="NCBI Taxonomy" id="453963"/>
    <lineage>
        <taxon>Bacteria</taxon>
        <taxon>Pseudomonadati</taxon>
        <taxon>Pseudomonadota</taxon>
        <taxon>Gammaproteobacteria</taxon>
        <taxon>Cellvibrionales</taxon>
        <taxon>Microbulbiferaceae</taxon>
        <taxon>Microbulbifer</taxon>
    </lineage>
</organism>
<name>A0ABW5EFX2_9GAMM</name>
<feature type="binding site" evidence="6">
    <location>
        <position position="10"/>
    </location>
    <ligand>
        <name>FMN</name>
        <dbReference type="ChEBI" id="CHEBI:58210"/>
    </ligand>
</feature>
<reference evidence="9" key="1">
    <citation type="journal article" date="2019" name="Int. J. Syst. Evol. Microbiol.">
        <title>The Global Catalogue of Microorganisms (GCM) 10K type strain sequencing project: providing services to taxonomists for standard genome sequencing and annotation.</title>
        <authorList>
            <consortium name="The Broad Institute Genomics Platform"/>
            <consortium name="The Broad Institute Genome Sequencing Center for Infectious Disease"/>
            <person name="Wu L."/>
            <person name="Ma J."/>
        </authorList>
    </citation>
    <scope>NUCLEOTIDE SEQUENCE [LARGE SCALE GENOMIC DNA]</scope>
    <source>
        <strain evidence="9">KCTC 12848</strain>
    </source>
</reference>
<dbReference type="InterPro" id="IPR003680">
    <property type="entry name" value="Flavodoxin_fold"/>
</dbReference>
<comment type="cofactor">
    <cofactor evidence="6">
        <name>FMN</name>
        <dbReference type="ChEBI" id="CHEBI:58210"/>
    </cofactor>
    <text evidence="6">Binds 1 FMN per subunit.</text>
</comment>
<evidence type="ECO:0000256" key="5">
    <source>
        <dbReference type="ARBA" id="ARBA00048542"/>
    </source>
</evidence>
<evidence type="ECO:0000259" key="7">
    <source>
        <dbReference type="Pfam" id="PF02525"/>
    </source>
</evidence>